<reference evidence="12 13" key="1">
    <citation type="submission" date="2019-12" db="EMBL/GenBank/DDBJ databases">
        <title>Draft genome sequence of the ascomycete Xylaria multiplex DSM 110363.</title>
        <authorList>
            <person name="Buettner E."/>
            <person name="Kellner H."/>
        </authorList>
    </citation>
    <scope>NUCLEOTIDE SEQUENCE [LARGE SCALE GENOMIC DNA]</scope>
    <source>
        <strain evidence="12 13">DSM 110363</strain>
    </source>
</reference>
<feature type="region of interest" description="Disordered" evidence="10">
    <location>
        <begin position="587"/>
        <end position="633"/>
    </location>
</feature>
<dbReference type="PANTHER" id="PTHR19432:SF76">
    <property type="entry name" value="TRANSPORTER, PUTATIVE (EUROFUNG)-RELATED"/>
    <property type="match status" value="1"/>
</dbReference>
<keyword evidence="6 11" id="KW-0812">Transmembrane</keyword>
<dbReference type="GO" id="GO:0030688">
    <property type="term" value="C:preribosome, small subunit precursor"/>
    <property type="evidence" value="ECO:0007669"/>
    <property type="project" value="InterPro"/>
</dbReference>
<evidence type="ECO:0000256" key="1">
    <source>
        <dbReference type="ARBA" id="ARBA00004141"/>
    </source>
</evidence>
<dbReference type="InParanoid" id="A0A7C8MQZ3"/>
<dbReference type="GO" id="GO:0005730">
    <property type="term" value="C:nucleolus"/>
    <property type="evidence" value="ECO:0007669"/>
    <property type="project" value="UniProtKB-SubCell"/>
</dbReference>
<dbReference type="InterPro" id="IPR036259">
    <property type="entry name" value="MFS_trans_sf"/>
</dbReference>
<evidence type="ECO:0000256" key="9">
    <source>
        <dbReference type="ARBA" id="ARBA00023242"/>
    </source>
</evidence>
<feature type="transmembrane region" description="Helical" evidence="11">
    <location>
        <begin position="518"/>
        <end position="536"/>
    </location>
</feature>
<comment type="similarity">
    <text evidence="3">Belongs to the SLX9 family.</text>
</comment>
<dbReference type="InterPro" id="IPR028160">
    <property type="entry name" value="Slx9-like"/>
</dbReference>
<gene>
    <name evidence="12" type="ORF">GQX73_g10199</name>
</gene>
<dbReference type="Pfam" id="PF13347">
    <property type="entry name" value="MFS_2"/>
    <property type="match status" value="1"/>
</dbReference>
<dbReference type="EMBL" id="WUBL01000209">
    <property type="protein sequence ID" value="KAF2963374.1"/>
    <property type="molecule type" value="Genomic_DNA"/>
</dbReference>
<name>A0A7C8MQZ3_9PEZI</name>
<evidence type="ECO:0000256" key="7">
    <source>
        <dbReference type="ARBA" id="ARBA00022989"/>
    </source>
</evidence>
<feature type="transmembrane region" description="Helical" evidence="11">
    <location>
        <begin position="361"/>
        <end position="381"/>
    </location>
</feature>
<dbReference type="GO" id="GO:0005886">
    <property type="term" value="C:plasma membrane"/>
    <property type="evidence" value="ECO:0007669"/>
    <property type="project" value="TreeGrafter"/>
</dbReference>
<evidence type="ECO:0000313" key="12">
    <source>
        <dbReference type="EMBL" id="KAF2963374.1"/>
    </source>
</evidence>
<feature type="transmembrane region" description="Helical" evidence="11">
    <location>
        <begin position="126"/>
        <end position="151"/>
    </location>
</feature>
<keyword evidence="5" id="KW-0813">Transport</keyword>
<evidence type="ECO:0000256" key="4">
    <source>
        <dbReference type="ARBA" id="ARBA00021321"/>
    </source>
</evidence>
<evidence type="ECO:0000256" key="2">
    <source>
        <dbReference type="ARBA" id="ARBA00004604"/>
    </source>
</evidence>
<proteinExistence type="inferred from homology"/>
<sequence>MSPWLGQPSIKGSSEATRMALLTLSTIGITFVWGVEQTYCTPYLLSLGLTKSKTSLVWIAGPLSGLIVQPIVGTIADRSTSKWGRRRPFIMTGAIISALFLLLLGFTEDIVGFFFEDKKSAQHLTISAAVLAIYAVDFSINAVMSAARSLVVDTLPIEKQQTGSAWGSRMSAIGHGIAFATGAIDLPSLLGKSLGETQFKQLTVLAAFGLVGTCSITCWAVTERVLLSPPSKSNREGGLYEVASHIWSTMLHLPPRIRAICMAQFWAWIGWFPFLFFSTTWIGEIYLRYDAPHNAKHSGDALGEVGRVGSKAFIIYSLITFLGSWFLPVVIKSPDDQGYTQRPPQSISGIVEKFNKYKPDLLTAWVCAHATFAAAMLFAPFARSFTFAATLVCICGLPWNIASWAPHAFLGVEVNKLNRGESGSYRRLSNASVELAEMNGGLSNTSLLYDDPHAAKSTPTGEPSGIYFGILNIYTTIPQFISTIISTIVFNILEPGKSPELAHGARPDEHHNTDGPNGVAVCLFIGALSAIAAVFATRRLKGFQDSIQLSQIHAGIFFPNSCFATQYTYIQNGKLELILRNLASSTRRPLTPPQAPVAPSKRRSLRAKLGAKASTEAHAPRKAPRPDAVAPLVDGFTNTKKDKRTIKHSAFVSRIEKTHRKPLKRRRPGKKLVANLESLADALPDLLADGETEEGLRQLREGKIRHKSLKMRKGALKRKEKIVKGEMDRFSHSLARLNSMSASHASADMEVESHAEAVDAQTSNLSEAQTLAQNPIVSTTSRWAALRGFISSTMEQNPAFVSKQDKR</sequence>
<feature type="transmembrane region" description="Helical" evidence="11">
    <location>
        <begin position="55"/>
        <end position="76"/>
    </location>
</feature>
<dbReference type="Gene3D" id="1.20.1250.20">
    <property type="entry name" value="MFS general substrate transporter like domains"/>
    <property type="match status" value="1"/>
</dbReference>
<accession>A0A7C8MQZ3</accession>
<feature type="transmembrane region" description="Helical" evidence="11">
    <location>
        <begin position="313"/>
        <end position="331"/>
    </location>
</feature>
<keyword evidence="7 11" id="KW-1133">Transmembrane helix</keyword>
<feature type="transmembrane region" description="Helical" evidence="11">
    <location>
        <begin position="387"/>
        <end position="410"/>
    </location>
</feature>
<organism evidence="12 13">
    <name type="scientific">Xylaria multiplex</name>
    <dbReference type="NCBI Taxonomy" id="323545"/>
    <lineage>
        <taxon>Eukaryota</taxon>
        <taxon>Fungi</taxon>
        <taxon>Dikarya</taxon>
        <taxon>Ascomycota</taxon>
        <taxon>Pezizomycotina</taxon>
        <taxon>Sordariomycetes</taxon>
        <taxon>Xylariomycetidae</taxon>
        <taxon>Xylariales</taxon>
        <taxon>Xylariaceae</taxon>
        <taxon>Xylaria</taxon>
    </lineage>
</organism>
<dbReference type="GO" id="GO:0000462">
    <property type="term" value="P:maturation of SSU-rRNA from tricistronic rRNA transcript (SSU-rRNA, 5.8S rRNA, LSU-rRNA)"/>
    <property type="evidence" value="ECO:0007669"/>
    <property type="project" value="InterPro"/>
</dbReference>
<keyword evidence="13" id="KW-1185">Reference proteome</keyword>
<dbReference type="AlphaFoldDB" id="A0A7C8MQZ3"/>
<evidence type="ECO:0000256" key="11">
    <source>
        <dbReference type="SAM" id="Phobius"/>
    </source>
</evidence>
<dbReference type="PANTHER" id="PTHR19432">
    <property type="entry name" value="SUGAR TRANSPORTER"/>
    <property type="match status" value="1"/>
</dbReference>
<keyword evidence="8 11" id="KW-0472">Membrane</keyword>
<evidence type="ECO:0000256" key="8">
    <source>
        <dbReference type="ARBA" id="ARBA00023136"/>
    </source>
</evidence>
<feature type="transmembrane region" description="Helical" evidence="11">
    <location>
        <begin position="88"/>
        <end position="106"/>
    </location>
</feature>
<keyword evidence="9" id="KW-0539">Nucleus</keyword>
<comment type="caution">
    <text evidence="12">The sequence shown here is derived from an EMBL/GenBank/DDBJ whole genome shotgun (WGS) entry which is preliminary data.</text>
</comment>
<evidence type="ECO:0000256" key="3">
    <source>
        <dbReference type="ARBA" id="ARBA00011022"/>
    </source>
</evidence>
<comment type="subcellular location">
    <subcellularLocation>
        <location evidence="1">Membrane</location>
        <topology evidence="1">Multi-pass membrane protein</topology>
    </subcellularLocation>
    <subcellularLocation>
        <location evidence="2">Nucleus</location>
        <location evidence="2">Nucleolus</location>
    </subcellularLocation>
</comment>
<feature type="transmembrane region" description="Helical" evidence="11">
    <location>
        <begin position="265"/>
        <end position="283"/>
    </location>
</feature>
<evidence type="ECO:0000256" key="6">
    <source>
        <dbReference type="ARBA" id="ARBA00022692"/>
    </source>
</evidence>
<dbReference type="Proteomes" id="UP000481858">
    <property type="component" value="Unassembled WGS sequence"/>
</dbReference>
<dbReference type="GO" id="GO:0008506">
    <property type="term" value="F:sucrose:proton symporter activity"/>
    <property type="evidence" value="ECO:0007669"/>
    <property type="project" value="TreeGrafter"/>
</dbReference>
<evidence type="ECO:0000256" key="10">
    <source>
        <dbReference type="SAM" id="MobiDB-lite"/>
    </source>
</evidence>
<dbReference type="SUPFAM" id="SSF103473">
    <property type="entry name" value="MFS general substrate transporter"/>
    <property type="match status" value="1"/>
</dbReference>
<protein>
    <recommendedName>
        <fullName evidence="4">Ribosome biogenesis protein SLX9</fullName>
    </recommendedName>
</protein>
<dbReference type="Pfam" id="PF15341">
    <property type="entry name" value="SLX9"/>
    <property type="match status" value="1"/>
</dbReference>
<dbReference type="GO" id="GO:0030686">
    <property type="term" value="C:90S preribosome"/>
    <property type="evidence" value="ECO:0007669"/>
    <property type="project" value="InterPro"/>
</dbReference>
<evidence type="ECO:0000256" key="5">
    <source>
        <dbReference type="ARBA" id="ARBA00022448"/>
    </source>
</evidence>
<feature type="transmembrane region" description="Helical" evidence="11">
    <location>
        <begin position="16"/>
        <end position="35"/>
    </location>
</feature>
<evidence type="ECO:0000313" key="13">
    <source>
        <dbReference type="Proteomes" id="UP000481858"/>
    </source>
</evidence>
<dbReference type="OrthoDB" id="28755at2759"/>